<evidence type="ECO:0000256" key="4">
    <source>
        <dbReference type="ARBA" id="ARBA00006171"/>
    </source>
</evidence>
<reference evidence="7 8" key="1">
    <citation type="journal article" date="2018" name="Arch. Microbiol.">
        <title>New insights into the metabolic potential of the phototrophic purple bacterium Rhodopila globiformis DSM 161(T) from its draft genome sequence and evidence for a vanadium-dependent nitrogenase.</title>
        <authorList>
            <person name="Imhoff J.F."/>
            <person name="Rahn T."/>
            <person name="Kunzel S."/>
            <person name="Neulinger S.C."/>
        </authorList>
    </citation>
    <scope>NUCLEOTIDE SEQUENCE [LARGE SCALE GENOMIC DNA]</scope>
    <source>
        <strain evidence="7 8">DSM 161</strain>
    </source>
</reference>
<keyword evidence="6" id="KW-0378">Hydrolase</keyword>
<dbReference type="InterPro" id="IPR036412">
    <property type="entry name" value="HAD-like_sf"/>
</dbReference>
<feature type="active site" description="Nucleophile" evidence="6">
    <location>
        <position position="50"/>
    </location>
</feature>
<keyword evidence="6" id="KW-0119">Carbohydrate metabolism</keyword>
<comment type="function">
    <text evidence="6">Specifically catalyzes the dephosphorylation of 2-phosphoglycolate. Is involved in the dissimilation of the intracellular 2-phosphoglycolate formed during the DNA repair of 3'-phosphoglycolate ends, a major class of DNA lesions induced by oxidative stress.</text>
</comment>
<dbReference type="GO" id="GO:0006281">
    <property type="term" value="P:DNA repair"/>
    <property type="evidence" value="ECO:0007669"/>
    <property type="project" value="TreeGrafter"/>
</dbReference>
<dbReference type="Gene3D" id="3.40.50.1000">
    <property type="entry name" value="HAD superfamily/HAD-like"/>
    <property type="match status" value="1"/>
</dbReference>
<dbReference type="Proteomes" id="UP000239724">
    <property type="component" value="Unassembled WGS sequence"/>
</dbReference>
<dbReference type="PANTHER" id="PTHR43434">
    <property type="entry name" value="PHOSPHOGLYCOLATE PHOSPHATASE"/>
    <property type="match status" value="1"/>
</dbReference>
<accession>A0A2S6N9K9</accession>
<name>A0A2S6N9K9_RHOGL</name>
<dbReference type="SFLD" id="SFLDG01129">
    <property type="entry name" value="C1.5:_HAD__Beta-PGM__Phosphata"/>
    <property type="match status" value="1"/>
</dbReference>
<evidence type="ECO:0000256" key="1">
    <source>
        <dbReference type="ARBA" id="ARBA00000830"/>
    </source>
</evidence>
<dbReference type="SUPFAM" id="SSF56784">
    <property type="entry name" value="HAD-like"/>
    <property type="match status" value="1"/>
</dbReference>
<proteinExistence type="inferred from homology"/>
<protein>
    <recommendedName>
        <fullName evidence="5 6">Phosphoglycolate phosphatase</fullName>
        <shortName evidence="6">PGP</shortName>
        <shortName evidence="6">PGPase</shortName>
        <ecNumber evidence="5 6">3.1.3.18</ecNumber>
    </recommendedName>
</protein>
<dbReference type="GO" id="GO:0046872">
    <property type="term" value="F:metal ion binding"/>
    <property type="evidence" value="ECO:0007669"/>
    <property type="project" value="UniProtKB-KW"/>
</dbReference>
<evidence type="ECO:0000256" key="6">
    <source>
        <dbReference type="HAMAP-Rule" id="MF_00495"/>
    </source>
</evidence>
<dbReference type="Gene3D" id="1.10.150.240">
    <property type="entry name" value="Putative phosphatase, domain 2"/>
    <property type="match status" value="1"/>
</dbReference>
<evidence type="ECO:0000256" key="5">
    <source>
        <dbReference type="ARBA" id="ARBA00013078"/>
    </source>
</evidence>
<keyword evidence="6" id="KW-0479">Metal-binding</keyword>
<feature type="binding site" evidence="6">
    <location>
        <position position="52"/>
    </location>
    <ligand>
        <name>Mg(2+)</name>
        <dbReference type="ChEBI" id="CHEBI:18420"/>
    </ligand>
</feature>
<comment type="catalytic activity">
    <reaction evidence="1 6">
        <text>2-phosphoglycolate + H2O = glycolate + phosphate</text>
        <dbReference type="Rhea" id="RHEA:14369"/>
        <dbReference type="ChEBI" id="CHEBI:15377"/>
        <dbReference type="ChEBI" id="CHEBI:29805"/>
        <dbReference type="ChEBI" id="CHEBI:43474"/>
        <dbReference type="ChEBI" id="CHEBI:58033"/>
        <dbReference type="EC" id="3.1.3.18"/>
    </reaction>
</comment>
<evidence type="ECO:0000256" key="3">
    <source>
        <dbReference type="ARBA" id="ARBA00004818"/>
    </source>
</evidence>
<dbReference type="AlphaFoldDB" id="A0A2S6N9K9"/>
<keyword evidence="8" id="KW-1185">Reference proteome</keyword>
<dbReference type="Pfam" id="PF00702">
    <property type="entry name" value="Hydrolase"/>
    <property type="match status" value="1"/>
</dbReference>
<comment type="caution">
    <text evidence="7">The sequence shown here is derived from an EMBL/GenBank/DDBJ whole genome shotgun (WGS) entry which is preliminary data.</text>
</comment>
<feature type="binding site" evidence="6">
    <location>
        <position position="50"/>
    </location>
    <ligand>
        <name>Mg(2+)</name>
        <dbReference type="ChEBI" id="CHEBI:18420"/>
    </ligand>
</feature>
<evidence type="ECO:0000313" key="7">
    <source>
        <dbReference type="EMBL" id="PPQ31277.1"/>
    </source>
</evidence>
<gene>
    <name evidence="7" type="ORF">CCS01_17585</name>
</gene>
<dbReference type="InterPro" id="IPR037512">
    <property type="entry name" value="PGPase_prok"/>
</dbReference>
<dbReference type="GO" id="GO:0005829">
    <property type="term" value="C:cytosol"/>
    <property type="evidence" value="ECO:0007669"/>
    <property type="project" value="TreeGrafter"/>
</dbReference>
<dbReference type="GO" id="GO:0005975">
    <property type="term" value="P:carbohydrate metabolic process"/>
    <property type="evidence" value="ECO:0007669"/>
    <property type="project" value="InterPro"/>
</dbReference>
<dbReference type="InterPro" id="IPR023214">
    <property type="entry name" value="HAD_sf"/>
</dbReference>
<feature type="binding site" evidence="6">
    <location>
        <position position="208"/>
    </location>
    <ligand>
        <name>Mg(2+)</name>
        <dbReference type="ChEBI" id="CHEBI:18420"/>
    </ligand>
</feature>
<keyword evidence="6" id="KW-0460">Magnesium</keyword>
<dbReference type="GO" id="GO:0008967">
    <property type="term" value="F:phosphoglycolate phosphatase activity"/>
    <property type="evidence" value="ECO:0007669"/>
    <property type="project" value="UniProtKB-UniRule"/>
</dbReference>
<dbReference type="InterPro" id="IPR023198">
    <property type="entry name" value="PGP-like_dom2"/>
</dbReference>
<dbReference type="GO" id="GO:0046295">
    <property type="term" value="P:glycolate biosynthetic process"/>
    <property type="evidence" value="ECO:0007669"/>
    <property type="project" value="UniProtKB-UniRule"/>
</dbReference>
<dbReference type="EMBL" id="NHRY01000193">
    <property type="protein sequence ID" value="PPQ31277.1"/>
    <property type="molecule type" value="Genomic_DNA"/>
</dbReference>
<dbReference type="HAMAP" id="MF_00495">
    <property type="entry name" value="GPH_hydrolase_bact"/>
    <property type="match status" value="1"/>
</dbReference>
<dbReference type="EC" id="3.1.3.18" evidence="5 6"/>
<dbReference type="UniPathway" id="UPA00865">
    <property type="reaction ID" value="UER00834"/>
</dbReference>
<organism evidence="7 8">
    <name type="scientific">Rhodopila globiformis</name>
    <name type="common">Rhodopseudomonas globiformis</name>
    <dbReference type="NCBI Taxonomy" id="1071"/>
    <lineage>
        <taxon>Bacteria</taxon>
        <taxon>Pseudomonadati</taxon>
        <taxon>Pseudomonadota</taxon>
        <taxon>Alphaproteobacteria</taxon>
        <taxon>Acetobacterales</taxon>
        <taxon>Acetobacteraceae</taxon>
        <taxon>Rhodopila</taxon>
    </lineage>
</organism>
<comment type="pathway">
    <text evidence="3 6">Organic acid metabolism; glycolate biosynthesis; glycolate from 2-phosphoglycolate: step 1/1.</text>
</comment>
<sequence>MTAVACIGGSCFATRSGVAAPPCAVKTNRCYPGSNPIAECNIVLRTLLLDLDGTLVDTLPDLTAALNRLMAARALPPFPPAEVATMVGDGVAVLLARAFAARGREPDPEALAAFMADYESHVAVESRLFPGVRPALDDLAGQGWQFAVCTNKPEGAARALLDSLGVLPLLRAVGGGDSFPTRKPDPAHLLATLARAGGEVAQTVVLGDHRNDVTAARQAGVPCIFAVWGYGAPSMAEGSTAVARDFAEAAAIANRLLPPSR</sequence>
<evidence type="ECO:0000313" key="8">
    <source>
        <dbReference type="Proteomes" id="UP000239724"/>
    </source>
</evidence>
<comment type="similarity">
    <text evidence="4 6">Belongs to the HAD-like hydrolase superfamily. CbbY/CbbZ/Gph/YieH family.</text>
</comment>
<comment type="cofactor">
    <cofactor evidence="2 6">
        <name>Mg(2+)</name>
        <dbReference type="ChEBI" id="CHEBI:18420"/>
    </cofactor>
</comment>
<dbReference type="OrthoDB" id="9793014at2"/>
<dbReference type="PANTHER" id="PTHR43434:SF1">
    <property type="entry name" value="PHOSPHOGLYCOLATE PHOSPHATASE"/>
    <property type="match status" value="1"/>
</dbReference>
<evidence type="ECO:0000256" key="2">
    <source>
        <dbReference type="ARBA" id="ARBA00001946"/>
    </source>
</evidence>
<dbReference type="SFLD" id="SFLDS00003">
    <property type="entry name" value="Haloacid_Dehalogenase"/>
    <property type="match status" value="1"/>
</dbReference>
<dbReference type="InterPro" id="IPR050155">
    <property type="entry name" value="HAD-like_hydrolase_sf"/>
</dbReference>